<keyword evidence="2" id="KW-0732">Signal</keyword>
<proteinExistence type="predicted"/>
<dbReference type="OrthoDB" id="3909395at2759"/>
<dbReference type="Proteomes" id="UP000799539">
    <property type="component" value="Unassembled WGS sequence"/>
</dbReference>
<protein>
    <submittedName>
        <fullName evidence="3">Uncharacterized protein</fullName>
    </submittedName>
</protein>
<organism evidence="3 4">
    <name type="scientific">Cercospora zeae-maydis SCOH1-5</name>
    <dbReference type="NCBI Taxonomy" id="717836"/>
    <lineage>
        <taxon>Eukaryota</taxon>
        <taxon>Fungi</taxon>
        <taxon>Dikarya</taxon>
        <taxon>Ascomycota</taxon>
        <taxon>Pezizomycotina</taxon>
        <taxon>Dothideomycetes</taxon>
        <taxon>Dothideomycetidae</taxon>
        <taxon>Mycosphaerellales</taxon>
        <taxon>Mycosphaerellaceae</taxon>
        <taxon>Cercospora</taxon>
    </lineage>
</organism>
<gene>
    <name evidence="3" type="ORF">CERZMDRAFT_95407</name>
</gene>
<feature type="compositionally biased region" description="Basic and acidic residues" evidence="1">
    <location>
        <begin position="52"/>
        <end position="64"/>
    </location>
</feature>
<accession>A0A6A6FNM2</accession>
<evidence type="ECO:0000256" key="1">
    <source>
        <dbReference type="SAM" id="MobiDB-lite"/>
    </source>
</evidence>
<feature type="signal peptide" evidence="2">
    <location>
        <begin position="1"/>
        <end position="19"/>
    </location>
</feature>
<keyword evidence="4" id="KW-1185">Reference proteome</keyword>
<dbReference type="EMBL" id="ML992667">
    <property type="protein sequence ID" value="KAF2215037.1"/>
    <property type="molecule type" value="Genomic_DNA"/>
</dbReference>
<evidence type="ECO:0000256" key="2">
    <source>
        <dbReference type="SAM" id="SignalP"/>
    </source>
</evidence>
<name>A0A6A6FNM2_9PEZI</name>
<dbReference type="Pfam" id="PF23670">
    <property type="entry name" value="PIGBOS1"/>
    <property type="match status" value="1"/>
</dbReference>
<evidence type="ECO:0000313" key="4">
    <source>
        <dbReference type="Proteomes" id="UP000799539"/>
    </source>
</evidence>
<reference evidence="3" key="1">
    <citation type="journal article" date="2020" name="Stud. Mycol.">
        <title>101 Dothideomycetes genomes: a test case for predicting lifestyles and emergence of pathogens.</title>
        <authorList>
            <person name="Haridas S."/>
            <person name="Albert R."/>
            <person name="Binder M."/>
            <person name="Bloem J."/>
            <person name="Labutti K."/>
            <person name="Salamov A."/>
            <person name="Andreopoulos B."/>
            <person name="Baker S."/>
            <person name="Barry K."/>
            <person name="Bills G."/>
            <person name="Bluhm B."/>
            <person name="Cannon C."/>
            <person name="Castanera R."/>
            <person name="Culley D."/>
            <person name="Daum C."/>
            <person name="Ezra D."/>
            <person name="Gonzalez J."/>
            <person name="Henrissat B."/>
            <person name="Kuo A."/>
            <person name="Liang C."/>
            <person name="Lipzen A."/>
            <person name="Lutzoni F."/>
            <person name="Magnuson J."/>
            <person name="Mondo S."/>
            <person name="Nolan M."/>
            <person name="Ohm R."/>
            <person name="Pangilinan J."/>
            <person name="Park H.-J."/>
            <person name="Ramirez L."/>
            <person name="Alfaro M."/>
            <person name="Sun H."/>
            <person name="Tritt A."/>
            <person name="Yoshinaga Y."/>
            <person name="Zwiers L.-H."/>
            <person name="Turgeon B."/>
            <person name="Goodwin S."/>
            <person name="Spatafora J."/>
            <person name="Crous P."/>
            <person name="Grigoriev I."/>
        </authorList>
    </citation>
    <scope>NUCLEOTIDE SEQUENCE</scope>
    <source>
        <strain evidence="3">SCOH1-5</strain>
    </source>
</reference>
<dbReference type="InterPro" id="IPR057394">
    <property type="entry name" value="PIGBOS1"/>
</dbReference>
<feature type="region of interest" description="Disordered" evidence="1">
    <location>
        <begin position="43"/>
        <end position="64"/>
    </location>
</feature>
<evidence type="ECO:0000313" key="3">
    <source>
        <dbReference type="EMBL" id="KAF2215037.1"/>
    </source>
</evidence>
<feature type="chain" id="PRO_5025443488" evidence="2">
    <location>
        <begin position="20"/>
        <end position="122"/>
    </location>
</feature>
<dbReference type="AlphaFoldDB" id="A0A6A6FNM2"/>
<sequence>MRGMNLGAATLATICGVLTAYTTFGPELEEDARKRAGKVGKVDGIVQGEGDGEGKGREREKDTQLSRAIMSDLNEAKKQVVGEQQDSWKEGGFAWGIRKWFWSSKQTNGNGEEKVERKEESG</sequence>